<proteinExistence type="predicted"/>
<accession>A0A411WWG9</accession>
<dbReference type="EMBL" id="BMWV01000014">
    <property type="protein sequence ID" value="GGY60766.1"/>
    <property type="molecule type" value="Genomic_DNA"/>
</dbReference>
<reference evidence="2 3" key="2">
    <citation type="submission" date="2019-02" db="EMBL/GenBank/DDBJ databases">
        <title>Draft Genome Sequences of Six Type Strains of the Genus Massilia.</title>
        <authorList>
            <person name="Miess H."/>
            <person name="Frediansyhah A."/>
            <person name="Gross H."/>
        </authorList>
    </citation>
    <scope>NUCLEOTIDE SEQUENCE [LARGE SCALE GENOMIC DNA]</scope>
    <source>
        <strain evidence="2 3">DSM 17472</strain>
    </source>
</reference>
<dbReference type="GO" id="GO:0019825">
    <property type="term" value="F:oxygen binding"/>
    <property type="evidence" value="ECO:0007669"/>
    <property type="project" value="InterPro"/>
</dbReference>
<reference evidence="1" key="1">
    <citation type="journal article" date="2014" name="Int. J. Syst. Evol. Microbiol.">
        <title>Complete genome sequence of Corynebacterium casei LMG S-19264T (=DSM 44701T), isolated from a smear-ripened cheese.</title>
        <authorList>
            <consortium name="US DOE Joint Genome Institute (JGI-PGF)"/>
            <person name="Walter F."/>
            <person name="Albersmeier A."/>
            <person name="Kalinowski J."/>
            <person name="Ruckert C."/>
        </authorList>
    </citation>
    <scope>NUCLEOTIDE SEQUENCE</scope>
    <source>
        <strain evidence="1">KCTC 12343</strain>
    </source>
</reference>
<dbReference type="Gene3D" id="1.10.490.10">
    <property type="entry name" value="Globins"/>
    <property type="match status" value="1"/>
</dbReference>
<evidence type="ECO:0000313" key="3">
    <source>
        <dbReference type="Proteomes" id="UP000292307"/>
    </source>
</evidence>
<dbReference type="InterPro" id="IPR012292">
    <property type="entry name" value="Globin/Proto"/>
</dbReference>
<evidence type="ECO:0000313" key="4">
    <source>
        <dbReference type="Proteomes" id="UP000628442"/>
    </source>
</evidence>
<dbReference type="InterPro" id="IPR009050">
    <property type="entry name" value="Globin-like_sf"/>
</dbReference>
<evidence type="ECO:0000313" key="2">
    <source>
        <dbReference type="EMBL" id="QBI00932.1"/>
    </source>
</evidence>
<dbReference type="CDD" id="cd08916">
    <property type="entry name" value="TrHb3_P"/>
    <property type="match status" value="1"/>
</dbReference>
<dbReference type="AlphaFoldDB" id="A0A411WWG9"/>
<reference evidence="1" key="3">
    <citation type="submission" date="2022-12" db="EMBL/GenBank/DDBJ databases">
        <authorList>
            <person name="Sun Q."/>
            <person name="Kim S."/>
        </authorList>
    </citation>
    <scope>NUCLEOTIDE SEQUENCE</scope>
    <source>
        <strain evidence="1">KCTC 12343</strain>
    </source>
</reference>
<gene>
    <name evidence="2" type="ORF">EYF70_08790</name>
    <name evidence="1" type="ORF">GCM10007387_49220</name>
</gene>
<name>A0A411WWG9_9BURK</name>
<evidence type="ECO:0000313" key="1">
    <source>
        <dbReference type="EMBL" id="GGY60766.1"/>
    </source>
</evidence>
<dbReference type="Proteomes" id="UP000628442">
    <property type="component" value="Unassembled WGS sequence"/>
</dbReference>
<protein>
    <submittedName>
        <fullName evidence="2">Group III truncated hemoglobin</fullName>
    </submittedName>
    <submittedName>
        <fullName evidence="1">Preprotein translocase subunit TatC</fullName>
    </submittedName>
</protein>
<dbReference type="RefSeq" id="WP_131145060.1">
    <property type="nucleotide sequence ID" value="NZ_BMWV01000014.1"/>
</dbReference>
<dbReference type="Proteomes" id="UP000292307">
    <property type="component" value="Chromosome"/>
</dbReference>
<organism evidence="1 4">
    <name type="scientific">Pseudoduganella albidiflava</name>
    <dbReference type="NCBI Taxonomy" id="321983"/>
    <lineage>
        <taxon>Bacteria</taxon>
        <taxon>Pseudomonadati</taxon>
        <taxon>Pseudomonadota</taxon>
        <taxon>Betaproteobacteria</taxon>
        <taxon>Burkholderiales</taxon>
        <taxon>Oxalobacteraceae</taxon>
        <taxon>Telluria group</taxon>
        <taxon>Pseudoduganella</taxon>
    </lineage>
</organism>
<dbReference type="OrthoDB" id="25954at2"/>
<dbReference type="GO" id="GO:0020037">
    <property type="term" value="F:heme binding"/>
    <property type="evidence" value="ECO:0007669"/>
    <property type="project" value="InterPro"/>
</dbReference>
<sequence>MYAAADPASLTRLVHEFYADVRRDALLAAVFGPRIGDDWDAHLARMVAFWSDVMLGRRPGVPPFQGNVYGKHMTLEGVTPAHFQRWLDLFDATARRLFETPVADELLVVAKRIAASLQYGFFGKVEVAGPSA</sequence>
<dbReference type="EMBL" id="CP036401">
    <property type="protein sequence ID" value="QBI00932.1"/>
    <property type="molecule type" value="Genomic_DNA"/>
</dbReference>
<keyword evidence="3" id="KW-1185">Reference proteome</keyword>
<dbReference type="SUPFAM" id="SSF46458">
    <property type="entry name" value="Globin-like"/>
    <property type="match status" value="1"/>
</dbReference>